<proteinExistence type="predicted"/>
<evidence type="ECO:0008006" key="4">
    <source>
        <dbReference type="Google" id="ProtNLM"/>
    </source>
</evidence>
<comment type="caution">
    <text evidence="2">The sequence shown here is derived from an EMBL/GenBank/DDBJ whole genome shotgun (WGS) entry which is preliminary data.</text>
</comment>
<dbReference type="EMBL" id="JACCEW010000001">
    <property type="protein sequence ID" value="NYT35255.1"/>
    <property type="molecule type" value="Genomic_DNA"/>
</dbReference>
<dbReference type="Proteomes" id="UP000580517">
    <property type="component" value="Unassembled WGS sequence"/>
</dbReference>
<keyword evidence="1" id="KW-0812">Transmembrane</keyword>
<gene>
    <name evidence="2" type="ORF">H0A68_00070</name>
</gene>
<sequence length="84" mass="9425">MRNHAWMWILWPPFLVAAAASATVFALVDPLDIAFFGHVTAGRQLVYAGGFFFFWLMAALSSALTLHMAPRVRIRDELSGQEED</sequence>
<keyword evidence="1" id="KW-1133">Transmembrane helix</keyword>
<keyword evidence="1" id="KW-0472">Membrane</keyword>
<accession>A0A853F457</accession>
<evidence type="ECO:0000256" key="1">
    <source>
        <dbReference type="SAM" id="Phobius"/>
    </source>
</evidence>
<dbReference type="OrthoDB" id="6197657at2"/>
<dbReference type="AlphaFoldDB" id="A0A853F457"/>
<feature type="transmembrane region" description="Helical" evidence="1">
    <location>
        <begin position="45"/>
        <end position="66"/>
    </location>
</feature>
<dbReference type="RefSeq" id="WP_129967145.1">
    <property type="nucleotide sequence ID" value="NZ_JACCEW010000001.1"/>
</dbReference>
<organism evidence="2 3">
    <name type="scientific">Allopusillimonas soli</name>
    <dbReference type="NCBI Taxonomy" id="659016"/>
    <lineage>
        <taxon>Bacteria</taxon>
        <taxon>Pseudomonadati</taxon>
        <taxon>Pseudomonadota</taxon>
        <taxon>Betaproteobacteria</taxon>
        <taxon>Burkholderiales</taxon>
        <taxon>Alcaligenaceae</taxon>
        <taxon>Allopusillimonas</taxon>
    </lineage>
</organism>
<protein>
    <recommendedName>
        <fullName evidence="4">Transmembrane protein</fullName>
    </recommendedName>
</protein>
<reference evidence="2 3" key="1">
    <citation type="submission" date="2020-07" db="EMBL/GenBank/DDBJ databases">
        <title>Taxonomic revisions and descriptions of new bacterial species based on genomic comparisons in the high-G+C-content subgroup of the family Alcaligenaceae.</title>
        <authorList>
            <person name="Szabo A."/>
            <person name="Felfoldi T."/>
        </authorList>
    </citation>
    <scope>NUCLEOTIDE SEQUENCE [LARGE SCALE GENOMIC DNA]</scope>
    <source>
        <strain evidence="2 3">DSM 25264</strain>
    </source>
</reference>
<evidence type="ECO:0000313" key="3">
    <source>
        <dbReference type="Proteomes" id="UP000580517"/>
    </source>
</evidence>
<name>A0A853F457_9BURK</name>
<keyword evidence="3" id="KW-1185">Reference proteome</keyword>
<evidence type="ECO:0000313" key="2">
    <source>
        <dbReference type="EMBL" id="NYT35255.1"/>
    </source>
</evidence>